<feature type="region of interest" description="Disordered" evidence="1">
    <location>
        <begin position="222"/>
        <end position="259"/>
    </location>
</feature>
<feature type="compositionally biased region" description="Low complexity" evidence="1">
    <location>
        <begin position="235"/>
        <end position="256"/>
    </location>
</feature>
<feature type="compositionally biased region" description="Basic and acidic residues" evidence="1">
    <location>
        <begin position="326"/>
        <end position="335"/>
    </location>
</feature>
<comment type="caution">
    <text evidence="2">The sequence shown here is derived from an EMBL/GenBank/DDBJ whole genome shotgun (WGS) entry which is preliminary data.</text>
</comment>
<feature type="region of interest" description="Disordered" evidence="1">
    <location>
        <begin position="301"/>
        <end position="369"/>
    </location>
</feature>
<feature type="compositionally biased region" description="Low complexity" evidence="1">
    <location>
        <begin position="308"/>
        <end position="325"/>
    </location>
</feature>
<evidence type="ECO:0000313" key="3">
    <source>
        <dbReference type="Proteomes" id="UP001217918"/>
    </source>
</evidence>
<dbReference type="Proteomes" id="UP001217918">
    <property type="component" value="Unassembled WGS sequence"/>
</dbReference>
<gene>
    <name evidence="2" type="ORF">P8C59_001463</name>
</gene>
<protein>
    <submittedName>
        <fullName evidence="2">Uncharacterized protein</fullName>
    </submittedName>
</protein>
<proteinExistence type="predicted"/>
<dbReference type="AlphaFoldDB" id="A0AAD9HZQ7"/>
<dbReference type="EMBL" id="JAQQPM010000001">
    <property type="protein sequence ID" value="KAK2067752.1"/>
    <property type="molecule type" value="Genomic_DNA"/>
</dbReference>
<accession>A0AAD9HZQ7</accession>
<sequence length="369" mass="39817">MARQLLILWTRSILPSMRQLQIDKRKRTTIGQRLLYKICKVTLVQRLARPRGSLVLTSTISRGKHEAAGIGRHDAGQCAINEVKEDCGHYDAPVQSIQRDAAVGGQAQPPSQPRKAKKTVTILSPRAMDERNRTAQMERLREQHVQMARPPQADVQGRSFPFGPGESGLILDSPSSVDDEADIGEALLLKAPDSHSPQWDMMPAETPRGSAVPAKLSVVTNPLQNNPAHYTSKRSVPASTSVSTTASMSSSSTATPEAGTVRALANESAEAAALMAAVENSIARQISLSREQRRLLRPLQAAGSSFQAASPSSGASRSSPGARNASDTRDGRVSETKSSTPTLIVHDPMNGQHPQHRKSERVVLEEDDV</sequence>
<organism evidence="2 3">
    <name type="scientific">Phyllachora maydis</name>
    <dbReference type="NCBI Taxonomy" id="1825666"/>
    <lineage>
        <taxon>Eukaryota</taxon>
        <taxon>Fungi</taxon>
        <taxon>Dikarya</taxon>
        <taxon>Ascomycota</taxon>
        <taxon>Pezizomycotina</taxon>
        <taxon>Sordariomycetes</taxon>
        <taxon>Sordariomycetidae</taxon>
        <taxon>Phyllachorales</taxon>
        <taxon>Phyllachoraceae</taxon>
        <taxon>Phyllachora</taxon>
    </lineage>
</organism>
<reference evidence="2" key="1">
    <citation type="journal article" date="2023" name="Mol. Plant Microbe Interact.">
        <title>Elucidating the Obligate Nature and Biological Capacity of an Invasive Fungal Corn Pathogen.</title>
        <authorList>
            <person name="MacCready J.S."/>
            <person name="Roggenkamp E.M."/>
            <person name="Gdanetz K."/>
            <person name="Chilvers M.I."/>
        </authorList>
    </citation>
    <scope>NUCLEOTIDE SEQUENCE</scope>
    <source>
        <strain evidence="2">PM02</strain>
    </source>
</reference>
<keyword evidence="3" id="KW-1185">Reference proteome</keyword>
<feature type="compositionally biased region" description="Basic and acidic residues" evidence="1">
    <location>
        <begin position="360"/>
        <end position="369"/>
    </location>
</feature>
<evidence type="ECO:0000313" key="2">
    <source>
        <dbReference type="EMBL" id="KAK2067752.1"/>
    </source>
</evidence>
<name>A0AAD9HZQ7_9PEZI</name>
<evidence type="ECO:0000256" key="1">
    <source>
        <dbReference type="SAM" id="MobiDB-lite"/>
    </source>
</evidence>